<evidence type="ECO:0000256" key="3">
    <source>
        <dbReference type="ARBA" id="ARBA00022475"/>
    </source>
</evidence>
<evidence type="ECO:0000256" key="2">
    <source>
        <dbReference type="ARBA" id="ARBA00022448"/>
    </source>
</evidence>
<organism evidence="9 10">
    <name type="scientific">Saccharospirillum salsuginis</name>
    <dbReference type="NCBI Taxonomy" id="418750"/>
    <lineage>
        <taxon>Bacteria</taxon>
        <taxon>Pseudomonadati</taxon>
        <taxon>Pseudomonadota</taxon>
        <taxon>Gammaproteobacteria</taxon>
        <taxon>Oceanospirillales</taxon>
        <taxon>Saccharospirillaceae</taxon>
        <taxon>Saccharospirillum</taxon>
    </lineage>
</organism>
<dbReference type="Pfam" id="PF00528">
    <property type="entry name" value="BPD_transp_1"/>
    <property type="match status" value="1"/>
</dbReference>
<feature type="domain" description="ABC transmembrane type-1" evidence="8">
    <location>
        <begin position="67"/>
        <end position="283"/>
    </location>
</feature>
<dbReference type="GO" id="GO:0005886">
    <property type="term" value="C:plasma membrane"/>
    <property type="evidence" value="ECO:0007669"/>
    <property type="project" value="UniProtKB-SubCell"/>
</dbReference>
<dbReference type="SUPFAM" id="SSF161098">
    <property type="entry name" value="MetI-like"/>
    <property type="match status" value="1"/>
</dbReference>
<dbReference type="PANTHER" id="PTHR30193">
    <property type="entry name" value="ABC TRANSPORTER PERMEASE PROTEIN"/>
    <property type="match status" value="1"/>
</dbReference>
<dbReference type="PROSITE" id="PS50928">
    <property type="entry name" value="ABC_TM1"/>
    <property type="match status" value="1"/>
</dbReference>
<name>A0A918K2A7_9GAMM</name>
<dbReference type="Gene3D" id="1.10.3720.10">
    <property type="entry name" value="MetI-like"/>
    <property type="match status" value="1"/>
</dbReference>
<keyword evidence="10" id="KW-1185">Reference proteome</keyword>
<evidence type="ECO:0000256" key="1">
    <source>
        <dbReference type="ARBA" id="ARBA00004651"/>
    </source>
</evidence>
<comment type="caution">
    <text evidence="9">The sequence shown here is derived from an EMBL/GenBank/DDBJ whole genome shotgun (WGS) entry which is preliminary data.</text>
</comment>
<evidence type="ECO:0000313" key="9">
    <source>
        <dbReference type="EMBL" id="GGX40908.1"/>
    </source>
</evidence>
<proteinExistence type="inferred from homology"/>
<gene>
    <name evidence="9" type="primary">yurN</name>
    <name evidence="9" type="ORF">GCM10007392_04640</name>
</gene>
<keyword evidence="6 7" id="KW-0472">Membrane</keyword>
<keyword evidence="2 7" id="KW-0813">Transport</keyword>
<feature type="transmembrane region" description="Helical" evidence="7">
    <location>
        <begin position="7"/>
        <end position="28"/>
    </location>
</feature>
<dbReference type="InterPro" id="IPR035906">
    <property type="entry name" value="MetI-like_sf"/>
</dbReference>
<evidence type="ECO:0000256" key="5">
    <source>
        <dbReference type="ARBA" id="ARBA00022989"/>
    </source>
</evidence>
<dbReference type="InterPro" id="IPR051393">
    <property type="entry name" value="ABC_transporter_permease"/>
</dbReference>
<keyword evidence="3" id="KW-1003">Cell membrane</keyword>
<keyword evidence="4 7" id="KW-0812">Transmembrane</keyword>
<evidence type="ECO:0000256" key="7">
    <source>
        <dbReference type="RuleBase" id="RU363032"/>
    </source>
</evidence>
<evidence type="ECO:0000259" key="8">
    <source>
        <dbReference type="PROSITE" id="PS50928"/>
    </source>
</evidence>
<dbReference type="AlphaFoldDB" id="A0A918K2A7"/>
<accession>A0A918K2A7</accession>
<evidence type="ECO:0000256" key="6">
    <source>
        <dbReference type="ARBA" id="ARBA00023136"/>
    </source>
</evidence>
<evidence type="ECO:0000313" key="10">
    <source>
        <dbReference type="Proteomes" id="UP000626148"/>
    </source>
</evidence>
<dbReference type="CDD" id="cd06261">
    <property type="entry name" value="TM_PBP2"/>
    <property type="match status" value="1"/>
</dbReference>
<feature type="transmembrane region" description="Helical" evidence="7">
    <location>
        <begin position="214"/>
        <end position="236"/>
    </location>
</feature>
<feature type="transmembrane region" description="Helical" evidence="7">
    <location>
        <begin position="73"/>
        <end position="92"/>
    </location>
</feature>
<keyword evidence="5 7" id="KW-1133">Transmembrane helix</keyword>
<sequence length="294" mass="32885">MTRSNRYSPLIFVVPAAALTVVFVYYPLILNFVYSFYEFSAISPGKVYVGWENFKELIQDEAVRISLINNLKYAAISVFFQVICSFIIAAILEDRFFRKIAPLLRVLYFVPVLLSVTIVAFVFQFFYDPITGLFNQILAGIGLEHLRQPWLGSSDTAIYAVIAISQWQSMGYTALLFIVSIQTISKDLYEASSLDGASKIQQFIHVTLPQSKEILLVVFIVTVAQSFTVFGEPYILTGGGPGYSSSVLATYLYESAFNQDRMGYASAIAVVVFAMTMTVLAVQLRMSKTGRQSR</sequence>
<feature type="transmembrane region" description="Helical" evidence="7">
    <location>
        <begin position="157"/>
        <end position="179"/>
    </location>
</feature>
<dbReference type="PANTHER" id="PTHR30193:SF37">
    <property type="entry name" value="INNER MEMBRANE ABC TRANSPORTER PERMEASE PROTEIN YCJO"/>
    <property type="match status" value="1"/>
</dbReference>
<dbReference type="EMBL" id="BMXR01000001">
    <property type="protein sequence ID" value="GGX40908.1"/>
    <property type="molecule type" value="Genomic_DNA"/>
</dbReference>
<dbReference type="InterPro" id="IPR000515">
    <property type="entry name" value="MetI-like"/>
</dbReference>
<comment type="similarity">
    <text evidence="7">Belongs to the binding-protein-dependent transport system permease family.</text>
</comment>
<protein>
    <submittedName>
        <fullName evidence="9">ABC transporter permease protein YurN</fullName>
    </submittedName>
</protein>
<reference evidence="9" key="1">
    <citation type="journal article" date="2014" name="Int. J. Syst. Evol. Microbiol.">
        <title>Complete genome sequence of Corynebacterium casei LMG S-19264T (=DSM 44701T), isolated from a smear-ripened cheese.</title>
        <authorList>
            <consortium name="US DOE Joint Genome Institute (JGI-PGF)"/>
            <person name="Walter F."/>
            <person name="Albersmeier A."/>
            <person name="Kalinowski J."/>
            <person name="Ruckert C."/>
        </authorList>
    </citation>
    <scope>NUCLEOTIDE SEQUENCE</scope>
    <source>
        <strain evidence="9">KCTC 22169</strain>
    </source>
</reference>
<dbReference type="GO" id="GO:0055085">
    <property type="term" value="P:transmembrane transport"/>
    <property type="evidence" value="ECO:0007669"/>
    <property type="project" value="InterPro"/>
</dbReference>
<reference evidence="9" key="2">
    <citation type="submission" date="2020-09" db="EMBL/GenBank/DDBJ databases">
        <authorList>
            <person name="Sun Q."/>
            <person name="Kim S."/>
        </authorList>
    </citation>
    <scope>NUCLEOTIDE SEQUENCE</scope>
    <source>
        <strain evidence="9">KCTC 22169</strain>
    </source>
</reference>
<evidence type="ECO:0000256" key="4">
    <source>
        <dbReference type="ARBA" id="ARBA00022692"/>
    </source>
</evidence>
<feature type="transmembrane region" description="Helical" evidence="7">
    <location>
        <begin position="104"/>
        <end position="127"/>
    </location>
</feature>
<feature type="transmembrane region" description="Helical" evidence="7">
    <location>
        <begin position="262"/>
        <end position="284"/>
    </location>
</feature>
<comment type="subcellular location">
    <subcellularLocation>
        <location evidence="1 7">Cell membrane</location>
        <topology evidence="1 7">Multi-pass membrane protein</topology>
    </subcellularLocation>
</comment>
<dbReference type="Proteomes" id="UP000626148">
    <property type="component" value="Unassembled WGS sequence"/>
</dbReference>